<evidence type="ECO:0000313" key="4">
    <source>
        <dbReference type="Proteomes" id="UP000195573"/>
    </source>
</evidence>
<dbReference type="EMBL" id="CP020880">
    <property type="protein sequence ID" value="ART75867.1"/>
    <property type="molecule type" value="Genomic_DNA"/>
</dbReference>
<dbReference type="Pfam" id="PF01966">
    <property type="entry name" value="HD"/>
    <property type="match status" value="1"/>
</dbReference>
<reference evidence="2 4" key="1">
    <citation type="submission" date="2017-04" db="EMBL/GenBank/DDBJ databases">
        <title>Complete Genome Sequence of the Bacillus horikoshii 20a strain from Cuatro Cienegas, Coahuila, Mexico.</title>
        <authorList>
            <person name="Zarza E."/>
            <person name="Alcaraz L.D."/>
            <person name="Aguilar-Salinas B."/>
            <person name="Islas A."/>
            <person name="Olmedo-Alvarez G."/>
        </authorList>
    </citation>
    <scope>NUCLEOTIDE SEQUENCE [LARGE SCALE GENOMIC DNA]</scope>
    <source>
        <strain evidence="2 4">20a</strain>
    </source>
</reference>
<dbReference type="GeneID" id="96738254"/>
<dbReference type="AlphaFoldDB" id="A0A1Y0CLT0"/>
<evidence type="ECO:0000259" key="1">
    <source>
        <dbReference type="PROSITE" id="PS51831"/>
    </source>
</evidence>
<dbReference type="RefSeq" id="WP_088017717.1">
    <property type="nucleotide sequence ID" value="NZ_CP020880.1"/>
</dbReference>
<dbReference type="SUPFAM" id="SSF109604">
    <property type="entry name" value="HD-domain/PDEase-like"/>
    <property type="match status" value="1"/>
</dbReference>
<dbReference type="KEGG" id="bhk:B4U37_07415"/>
<dbReference type="SMART" id="SM00471">
    <property type="entry name" value="HDc"/>
    <property type="match status" value="1"/>
</dbReference>
<dbReference type="Proteomes" id="UP000195573">
    <property type="component" value="Chromosome"/>
</dbReference>
<dbReference type="CDD" id="cd00077">
    <property type="entry name" value="HDc"/>
    <property type="match status" value="1"/>
</dbReference>
<keyword evidence="4" id="KW-1185">Reference proteome</keyword>
<proteinExistence type="predicted"/>
<dbReference type="InterPro" id="IPR006674">
    <property type="entry name" value="HD_domain"/>
</dbReference>
<dbReference type="InterPro" id="IPR003607">
    <property type="entry name" value="HD/PDEase_dom"/>
</dbReference>
<protein>
    <submittedName>
        <fullName evidence="3">HD domain-containing protein</fullName>
    </submittedName>
    <submittedName>
        <fullName evidence="2">Phosphohydrolase</fullName>
    </submittedName>
</protein>
<sequence>MREVTLTDIFTHPITQKYLKRSGVAHALEVANHAFHLAFKYNVSVDLATKAALLHDIGHYEWYRQGKWDYELYRENDIHAIKGAERAHKLLIRLGENPQNAKKISVAILLHTDSYLPEIDVKRSPLQKVVKLADEMDEEKGGNHHYRQIDKSTALEKINYLDQLVEHYLPKQQLSSPSHEQSM</sequence>
<dbReference type="InterPro" id="IPR006675">
    <property type="entry name" value="HDIG_dom"/>
</dbReference>
<gene>
    <name evidence="2" type="ORF">B4U37_07415</name>
    <name evidence="3" type="ORF">FZC74_02420</name>
</gene>
<evidence type="ECO:0000313" key="5">
    <source>
        <dbReference type="Proteomes" id="UP000323393"/>
    </source>
</evidence>
<accession>A0A1Y0CLT0</accession>
<dbReference type="EMBL" id="VTEU01000001">
    <property type="protein sequence ID" value="TYS61149.1"/>
    <property type="molecule type" value="Genomic_DNA"/>
</dbReference>
<dbReference type="Gene3D" id="1.10.3210.10">
    <property type="entry name" value="Hypothetical protein af1432"/>
    <property type="match status" value="1"/>
</dbReference>
<evidence type="ECO:0000313" key="3">
    <source>
        <dbReference type="EMBL" id="TYS61149.1"/>
    </source>
</evidence>
<dbReference type="PROSITE" id="PS51831">
    <property type="entry name" value="HD"/>
    <property type="match status" value="1"/>
</dbReference>
<dbReference type="NCBIfam" id="TIGR00277">
    <property type="entry name" value="HDIG"/>
    <property type="match status" value="1"/>
</dbReference>
<evidence type="ECO:0000313" key="2">
    <source>
        <dbReference type="EMBL" id="ART75867.1"/>
    </source>
</evidence>
<name>A0A1Y0CLT0_9BACI</name>
<dbReference type="Proteomes" id="UP000323393">
    <property type="component" value="Unassembled WGS sequence"/>
</dbReference>
<feature type="domain" description="HD" evidence="1">
    <location>
        <begin position="23"/>
        <end position="139"/>
    </location>
</feature>
<reference evidence="3 5" key="2">
    <citation type="submission" date="2019-08" db="EMBL/GenBank/DDBJ databases">
        <title>Bacillus genomes from the desert of Cuatro Cienegas, Coahuila.</title>
        <authorList>
            <person name="Olmedo-Alvarez G."/>
        </authorList>
    </citation>
    <scope>NUCLEOTIDE SEQUENCE [LARGE SCALE GENOMIC DNA]</scope>
    <source>
        <strain evidence="3 5">CH88_3T</strain>
    </source>
</reference>
<organism evidence="3 5">
    <name type="scientific">Sutcliffiella horikoshii</name>
    <dbReference type="NCBI Taxonomy" id="79883"/>
    <lineage>
        <taxon>Bacteria</taxon>
        <taxon>Bacillati</taxon>
        <taxon>Bacillota</taxon>
        <taxon>Bacilli</taxon>
        <taxon>Bacillales</taxon>
        <taxon>Bacillaceae</taxon>
        <taxon>Sutcliffiella</taxon>
    </lineage>
</organism>